<dbReference type="Gene3D" id="2.40.30.70">
    <property type="entry name" value="YaeB-like"/>
    <property type="match status" value="1"/>
</dbReference>
<evidence type="ECO:0000256" key="2">
    <source>
        <dbReference type="ARBA" id="ARBA00033753"/>
    </source>
</evidence>
<proteinExistence type="inferred from homology"/>
<dbReference type="GO" id="GO:0032259">
    <property type="term" value="P:methylation"/>
    <property type="evidence" value="ECO:0007669"/>
    <property type="project" value="UniProtKB-KW"/>
</dbReference>
<organism evidence="4 5">
    <name type="scientific">Halomonas alimentaria</name>
    <dbReference type="NCBI Taxonomy" id="147248"/>
    <lineage>
        <taxon>Bacteria</taxon>
        <taxon>Pseudomonadati</taxon>
        <taxon>Pseudomonadota</taxon>
        <taxon>Gammaproteobacteria</taxon>
        <taxon>Oceanospirillales</taxon>
        <taxon>Halomonadaceae</taxon>
        <taxon>Halomonas</taxon>
    </lineage>
</organism>
<comment type="similarity">
    <text evidence="2">Belongs to the tRNA methyltransferase O family.</text>
</comment>
<keyword evidence="4" id="KW-0489">Methyltransferase</keyword>
<dbReference type="InterPro" id="IPR041369">
    <property type="entry name" value="TrmO_C"/>
</dbReference>
<dbReference type="PANTHER" id="PTHR12818:SF0">
    <property type="entry name" value="TRNA (ADENINE(37)-N6)-METHYLTRANSFERASE"/>
    <property type="match status" value="1"/>
</dbReference>
<dbReference type="InterPro" id="IPR023370">
    <property type="entry name" value="TrmO-like_N"/>
</dbReference>
<evidence type="ECO:0000313" key="4">
    <source>
        <dbReference type="EMBL" id="NAW33886.1"/>
    </source>
</evidence>
<dbReference type="NCBIfam" id="TIGR00104">
    <property type="entry name" value="tRNA_TsaA"/>
    <property type="match status" value="1"/>
</dbReference>
<protein>
    <submittedName>
        <fullName evidence="4">tRNA (N6-threonylcarbamoyladenosine(37)-N6)-methyltransferase TrmO</fullName>
    </submittedName>
</protein>
<dbReference type="CDD" id="cd09281">
    <property type="entry name" value="UPF0066"/>
    <property type="match status" value="1"/>
</dbReference>
<dbReference type="PANTHER" id="PTHR12818">
    <property type="entry name" value="TRNA (ADENINE(37)-N6)-METHYLTRANSFERASE"/>
    <property type="match status" value="1"/>
</dbReference>
<dbReference type="InterPro" id="IPR023368">
    <property type="entry name" value="UPF0066_cons_site"/>
</dbReference>
<dbReference type="Pfam" id="PF18389">
    <property type="entry name" value="TrmO_C"/>
    <property type="match status" value="1"/>
</dbReference>
<keyword evidence="4" id="KW-0808">Transferase</keyword>
<dbReference type="Proteomes" id="UP000487929">
    <property type="component" value="Unassembled WGS sequence"/>
</dbReference>
<evidence type="ECO:0000256" key="1">
    <source>
        <dbReference type="ARBA" id="ARBA00022691"/>
    </source>
</evidence>
<dbReference type="PROSITE" id="PS01318">
    <property type="entry name" value="TSAA_1"/>
    <property type="match status" value="1"/>
</dbReference>
<dbReference type="RefSeq" id="WP_161431215.1">
    <property type="nucleotide sequence ID" value="NZ_WUTT01000001.1"/>
</dbReference>
<comment type="caution">
    <text evidence="4">The sequence shown here is derived from an EMBL/GenBank/DDBJ whole genome shotgun (WGS) entry which is preliminary data.</text>
</comment>
<dbReference type="Pfam" id="PF01980">
    <property type="entry name" value="TrmO_N"/>
    <property type="match status" value="1"/>
</dbReference>
<dbReference type="EMBL" id="WUTT01000001">
    <property type="protein sequence ID" value="NAW33886.1"/>
    <property type="molecule type" value="Genomic_DNA"/>
</dbReference>
<dbReference type="InterPro" id="IPR036413">
    <property type="entry name" value="YaeB-like_sf"/>
</dbReference>
<name>A0A7X4W5J4_9GAMM</name>
<dbReference type="OrthoDB" id="9804309at2"/>
<dbReference type="Gene3D" id="3.30.2310.10">
    <property type="entry name" value="YaeB-like"/>
    <property type="match status" value="1"/>
</dbReference>
<dbReference type="AlphaFoldDB" id="A0A7X4W5J4"/>
<dbReference type="PROSITE" id="PS51668">
    <property type="entry name" value="TSAA_2"/>
    <property type="match status" value="1"/>
</dbReference>
<accession>A0A7X4W5J4</accession>
<dbReference type="SUPFAM" id="SSF118196">
    <property type="entry name" value="YaeB-like"/>
    <property type="match status" value="1"/>
</dbReference>
<evidence type="ECO:0000259" key="3">
    <source>
        <dbReference type="PROSITE" id="PS51668"/>
    </source>
</evidence>
<evidence type="ECO:0000313" key="5">
    <source>
        <dbReference type="Proteomes" id="UP000487929"/>
    </source>
</evidence>
<dbReference type="GO" id="GO:0089715">
    <property type="term" value="F:tRNA (L-threonylcarbamoyladenosine(37)-C2) methyltransferase activity"/>
    <property type="evidence" value="ECO:0007669"/>
    <property type="project" value="TreeGrafter"/>
</dbReference>
<sequence length="246" mass="26896">MSDPAPLPDVTLSPIGVIESDFPDKFGVPRQPGLAPTARATLRLLPPYDDPLAVRGLEAFSHLWLTFLFHLSPERTGPEDWMPLVRPPRLGGNRRIGVFASRSTHRPNRLGLSLVELVGIDARHGVRLQLAGADLVSGTPVLDIKPYLPWAEARPEARAGFAPAAPDRLAVRFTREAETALARREDGTSLRALIEEVLSQDPRPAYRNGGEARRYGVRLRDLDVRFQAVAAADGATTLEVVDIVPT</sequence>
<reference evidence="4 5" key="1">
    <citation type="submission" date="2019-12" db="EMBL/GenBank/DDBJ databases">
        <title>Draft genome sequencing of Halomonas alimentaria DSM 15356.</title>
        <authorList>
            <person name="Pandiyan K."/>
            <person name="Kushwaha P."/>
            <person name="Gowdham M."/>
            <person name="Chakdar H."/>
            <person name="Singh A."/>
            <person name="Kumar M."/>
            <person name="Saxena A.K."/>
        </authorList>
    </citation>
    <scope>NUCLEOTIDE SEQUENCE [LARGE SCALE GENOMIC DNA]</scope>
    <source>
        <strain evidence="4 5">DSM 15356</strain>
    </source>
</reference>
<gene>
    <name evidence="4" type="primary">tsaA</name>
    <name evidence="4" type="ORF">GRB96_05575</name>
</gene>
<feature type="domain" description="TsaA-like" evidence="3">
    <location>
        <begin position="12"/>
        <end position="156"/>
    </location>
</feature>
<dbReference type="InterPro" id="IPR036414">
    <property type="entry name" value="YaeB_N_sf"/>
</dbReference>
<dbReference type="InterPro" id="IPR040372">
    <property type="entry name" value="YaeB-like"/>
</dbReference>
<keyword evidence="1" id="KW-0949">S-adenosyl-L-methionine</keyword>
<keyword evidence="5" id="KW-1185">Reference proteome</keyword>